<proteinExistence type="predicted"/>
<evidence type="ECO:0000256" key="1">
    <source>
        <dbReference type="ARBA" id="ARBA00022741"/>
    </source>
</evidence>
<dbReference type="SUPFAM" id="SSF56801">
    <property type="entry name" value="Acetyl-CoA synthetase-like"/>
    <property type="match status" value="1"/>
</dbReference>
<dbReference type="InterPro" id="IPR000873">
    <property type="entry name" value="AMP-dep_synth/lig_dom"/>
</dbReference>
<dbReference type="InterPro" id="IPR042099">
    <property type="entry name" value="ANL_N_sf"/>
</dbReference>
<dbReference type="PANTHER" id="PTHR43272:SF33">
    <property type="entry name" value="AMP-BINDING DOMAIN-CONTAINING PROTEIN-RELATED"/>
    <property type="match status" value="1"/>
</dbReference>
<dbReference type="GO" id="GO:0005524">
    <property type="term" value="F:ATP binding"/>
    <property type="evidence" value="ECO:0007669"/>
    <property type="project" value="UniProtKB-KW"/>
</dbReference>
<dbReference type="PANTHER" id="PTHR43272">
    <property type="entry name" value="LONG-CHAIN-FATTY-ACID--COA LIGASE"/>
    <property type="match status" value="1"/>
</dbReference>
<evidence type="ECO:0000313" key="4">
    <source>
        <dbReference type="EMBL" id="ODQ60072.1"/>
    </source>
</evidence>
<dbReference type="GO" id="GO:0016020">
    <property type="term" value="C:membrane"/>
    <property type="evidence" value="ECO:0007669"/>
    <property type="project" value="TreeGrafter"/>
</dbReference>
<organism evidence="4 5">
    <name type="scientific">Wickerhamomyces anomalus (strain ATCC 58044 / CBS 1984 / NCYC 433 / NRRL Y-366-8)</name>
    <name type="common">Yeast</name>
    <name type="synonym">Hansenula anomala</name>
    <dbReference type="NCBI Taxonomy" id="683960"/>
    <lineage>
        <taxon>Eukaryota</taxon>
        <taxon>Fungi</taxon>
        <taxon>Dikarya</taxon>
        <taxon>Ascomycota</taxon>
        <taxon>Saccharomycotina</taxon>
        <taxon>Saccharomycetes</taxon>
        <taxon>Phaffomycetales</taxon>
        <taxon>Wickerhamomycetaceae</taxon>
        <taxon>Wickerhamomyces</taxon>
    </lineage>
</organism>
<dbReference type="GO" id="GO:0005783">
    <property type="term" value="C:endoplasmic reticulum"/>
    <property type="evidence" value="ECO:0007669"/>
    <property type="project" value="TreeGrafter"/>
</dbReference>
<dbReference type="STRING" id="683960.A0A1E3P596"/>
<accession>A0A1E3P596</accession>
<evidence type="ECO:0000259" key="3">
    <source>
        <dbReference type="Pfam" id="PF00501"/>
    </source>
</evidence>
<dbReference type="InterPro" id="IPR020845">
    <property type="entry name" value="AMP-binding_CS"/>
</dbReference>
<keyword evidence="2" id="KW-0067">ATP-binding</keyword>
<protein>
    <recommendedName>
        <fullName evidence="3">AMP-dependent synthetase/ligase domain-containing protein</fullName>
    </recommendedName>
</protein>
<feature type="domain" description="AMP-dependent synthetase/ligase" evidence="3">
    <location>
        <begin position="73"/>
        <end position="495"/>
    </location>
</feature>
<dbReference type="GO" id="GO:0004467">
    <property type="term" value="F:long-chain fatty acid-CoA ligase activity"/>
    <property type="evidence" value="ECO:0007669"/>
    <property type="project" value="TreeGrafter"/>
</dbReference>
<name>A0A1E3P596_WICAA</name>
<dbReference type="GeneID" id="30201374"/>
<gene>
    <name evidence="4" type="ORF">WICANDRAFT_68618</name>
</gene>
<dbReference type="RefSeq" id="XP_019039279.1">
    <property type="nucleotide sequence ID" value="XM_019184128.1"/>
</dbReference>
<dbReference type="Proteomes" id="UP000094112">
    <property type="component" value="Unassembled WGS sequence"/>
</dbReference>
<dbReference type="PROSITE" id="PS00455">
    <property type="entry name" value="AMP_BINDING"/>
    <property type="match status" value="1"/>
</dbReference>
<reference evidence="4 5" key="1">
    <citation type="journal article" date="2016" name="Proc. Natl. Acad. Sci. U.S.A.">
        <title>Comparative genomics of biotechnologically important yeasts.</title>
        <authorList>
            <person name="Riley R."/>
            <person name="Haridas S."/>
            <person name="Wolfe K.H."/>
            <person name="Lopes M.R."/>
            <person name="Hittinger C.T."/>
            <person name="Goeker M."/>
            <person name="Salamov A.A."/>
            <person name="Wisecaver J.H."/>
            <person name="Long T.M."/>
            <person name="Calvey C.H."/>
            <person name="Aerts A.L."/>
            <person name="Barry K.W."/>
            <person name="Choi C."/>
            <person name="Clum A."/>
            <person name="Coughlan A.Y."/>
            <person name="Deshpande S."/>
            <person name="Douglass A.P."/>
            <person name="Hanson S.J."/>
            <person name="Klenk H.-P."/>
            <person name="LaButti K.M."/>
            <person name="Lapidus A."/>
            <person name="Lindquist E.A."/>
            <person name="Lipzen A.M."/>
            <person name="Meier-Kolthoff J.P."/>
            <person name="Ohm R.A."/>
            <person name="Otillar R.P."/>
            <person name="Pangilinan J.L."/>
            <person name="Peng Y."/>
            <person name="Rokas A."/>
            <person name="Rosa C.A."/>
            <person name="Scheuner C."/>
            <person name="Sibirny A.A."/>
            <person name="Slot J.C."/>
            <person name="Stielow J.B."/>
            <person name="Sun H."/>
            <person name="Kurtzman C.P."/>
            <person name="Blackwell M."/>
            <person name="Grigoriev I.V."/>
            <person name="Jeffries T.W."/>
        </authorList>
    </citation>
    <scope>NUCLEOTIDE SEQUENCE [LARGE SCALE GENOMIC DNA]</scope>
    <source>
        <strain evidence="5">ATCC 58044 / CBS 1984 / NCYC 433 / NRRL Y-366-8</strain>
    </source>
</reference>
<sequence>MSFPESYPNFYNHNDSIDQVFSKFPYPIDQIDQSITIPNTEEPGHSPIFRNKTAIHQLLTTPNPKTKTLFHLFEQNVAKFADNQFLGKRTSPNGGYEFITYRETQILRDQLGSGILSLMKQYSPAHINDFILSIYAPNRYEWSLIDYTCHAFSITSTALYDTLGSESIQYILQSTKTPILFTTFSKIEPILKLIQSDPSKFNLKFIISMDPISTIHNTTPIQIYTLQDLIQLGSQNPHPLIPPTPSTTFAITYTSGTSGTPKGVILTHSNIIASILSIYTKMAIEPNPKHFVFLPLPHILQRINLFLVSIKGGQVFFPYGDDSKTFFADILHVKPTHMASVPRVYNKLESVFKNKIYGGAGMVNKLVAWVIERKIKGGKSFGMFDLLVHKKLRSIVGFDNVGYFVSGAAPIHGDTLRFIKAVFNVDVFVEAYGSTETCGGILFNSGLEINPGSVGSVSPTTEFRIQDVEEMGYVFGENRSGELLVRGPQIFKGYFNDLENTQLAFDKDGWYKTGDVVKVDFSGKISIIDRRKNFFKLSQGEYIAPEKIENKYISNNSDLINQIWCYGDSYQSFLVGVIGIDLDNLKIFINKNGIDINLQDDLQIQQLFNDSSFKRLLLQHINSKVDDLQGFEKLKNIHIGIEPLNVSNGTMTPTLKVKRFIAKNYFKNEINKLYQQGPLFESSKL</sequence>
<dbReference type="EMBL" id="KV454210">
    <property type="protein sequence ID" value="ODQ60072.1"/>
    <property type="molecule type" value="Genomic_DNA"/>
</dbReference>
<dbReference type="Gene3D" id="3.40.50.12780">
    <property type="entry name" value="N-terminal domain of ligase-like"/>
    <property type="match status" value="1"/>
</dbReference>
<dbReference type="OrthoDB" id="1700726at2759"/>
<keyword evidence="1" id="KW-0547">Nucleotide-binding</keyword>
<dbReference type="Pfam" id="PF00501">
    <property type="entry name" value="AMP-binding"/>
    <property type="match status" value="1"/>
</dbReference>
<evidence type="ECO:0000313" key="5">
    <source>
        <dbReference type="Proteomes" id="UP000094112"/>
    </source>
</evidence>
<dbReference type="AlphaFoldDB" id="A0A1E3P596"/>
<evidence type="ECO:0000256" key="2">
    <source>
        <dbReference type="ARBA" id="ARBA00022840"/>
    </source>
</evidence>
<keyword evidence="5" id="KW-1185">Reference proteome</keyword>